<keyword evidence="9 15" id="KW-0862">Zinc</keyword>
<evidence type="ECO:0000256" key="13">
    <source>
        <dbReference type="ARBA" id="ARBA00059679"/>
    </source>
</evidence>
<evidence type="ECO:0000256" key="12">
    <source>
        <dbReference type="ARBA" id="ARBA00023242"/>
    </source>
</evidence>
<comment type="catalytic activity">
    <reaction evidence="1 15">
        <text>S-ubiquitinyl-[E2 ubiquitin-conjugating enzyme]-L-cysteine + [acceptor protein]-L-lysine = [E2 ubiquitin-conjugating enzyme]-L-cysteine + N(6)-ubiquitinyl-[acceptor protein]-L-lysine.</text>
        <dbReference type="EC" id="2.3.2.27"/>
    </reaction>
</comment>
<reference evidence="20" key="1">
    <citation type="journal article" date="2017" name="Nat. Ecol. Evol.">
        <title>Genome expansion and lineage-specific genetic innovations in the forest pathogenic fungi Armillaria.</title>
        <authorList>
            <person name="Sipos G."/>
            <person name="Prasanna A.N."/>
            <person name="Walter M.C."/>
            <person name="O'Connor E."/>
            <person name="Balint B."/>
            <person name="Krizsan K."/>
            <person name="Kiss B."/>
            <person name="Hess J."/>
            <person name="Varga T."/>
            <person name="Slot J."/>
            <person name="Riley R."/>
            <person name="Boka B."/>
            <person name="Rigling D."/>
            <person name="Barry K."/>
            <person name="Lee J."/>
            <person name="Mihaltcheva S."/>
            <person name="LaButti K."/>
            <person name="Lipzen A."/>
            <person name="Waldron R."/>
            <person name="Moloney N.M."/>
            <person name="Sperisen C."/>
            <person name="Kredics L."/>
            <person name="Vagvoelgyi C."/>
            <person name="Patrignani A."/>
            <person name="Fitzpatrick D."/>
            <person name="Nagy I."/>
            <person name="Doyle S."/>
            <person name="Anderson J.B."/>
            <person name="Grigoriev I.V."/>
            <person name="Gueldener U."/>
            <person name="Muensterkoetter M."/>
            <person name="Nagy L.G."/>
        </authorList>
    </citation>
    <scope>NUCLEOTIDE SEQUENCE [LARGE SCALE GENOMIC DNA]</scope>
    <source>
        <strain evidence="20">28-4</strain>
    </source>
</reference>
<evidence type="ECO:0000256" key="5">
    <source>
        <dbReference type="ARBA" id="ARBA00022679"/>
    </source>
</evidence>
<evidence type="ECO:0000256" key="17">
    <source>
        <dbReference type="SAM" id="MobiDB-lite"/>
    </source>
</evidence>
<comment type="function">
    <text evidence="13">E3 ubiquitin-protein ligase that mediates monoubiquitination of histone H2B to form H2BK123ub1. H2BK123ub1 gives a specific tag for epigenetic transcriptional activation and is also a prerequisite for H3K4me and H3K79me formation.</text>
</comment>
<keyword evidence="7 14" id="KW-0863">Zinc-finger</keyword>
<feature type="coiled-coil region" evidence="16">
    <location>
        <begin position="461"/>
        <end position="488"/>
    </location>
</feature>
<evidence type="ECO:0000313" key="19">
    <source>
        <dbReference type="EMBL" id="PBK74546.1"/>
    </source>
</evidence>
<evidence type="ECO:0000256" key="2">
    <source>
        <dbReference type="ARBA" id="ARBA00004123"/>
    </source>
</evidence>
<evidence type="ECO:0000256" key="10">
    <source>
        <dbReference type="ARBA" id="ARBA00022853"/>
    </source>
</evidence>
<dbReference type="GO" id="GO:0016567">
    <property type="term" value="P:protein ubiquitination"/>
    <property type="evidence" value="ECO:0007669"/>
    <property type="project" value="UniProtKB-UniRule"/>
</dbReference>
<dbReference type="InterPro" id="IPR017907">
    <property type="entry name" value="Znf_RING_CS"/>
</dbReference>
<dbReference type="GO" id="GO:0061630">
    <property type="term" value="F:ubiquitin protein ligase activity"/>
    <property type="evidence" value="ECO:0007669"/>
    <property type="project" value="UniProtKB-EC"/>
</dbReference>
<feature type="domain" description="RING-type" evidence="18">
    <location>
        <begin position="759"/>
        <end position="798"/>
    </location>
</feature>
<dbReference type="Proteomes" id="UP000218334">
    <property type="component" value="Unassembled WGS sequence"/>
</dbReference>
<evidence type="ECO:0000256" key="1">
    <source>
        <dbReference type="ARBA" id="ARBA00000900"/>
    </source>
</evidence>
<keyword evidence="20" id="KW-1185">Reference proteome</keyword>
<evidence type="ECO:0000256" key="11">
    <source>
        <dbReference type="ARBA" id="ARBA00023054"/>
    </source>
</evidence>
<dbReference type="PROSITE" id="PS00518">
    <property type="entry name" value="ZF_RING_1"/>
    <property type="match status" value="1"/>
</dbReference>
<evidence type="ECO:0000256" key="9">
    <source>
        <dbReference type="ARBA" id="ARBA00022833"/>
    </source>
</evidence>
<dbReference type="InterPro" id="IPR013083">
    <property type="entry name" value="Znf_RING/FYVE/PHD"/>
</dbReference>
<dbReference type="InterPro" id="IPR013956">
    <property type="entry name" value="E3_ubiquit_lig_Bre1"/>
</dbReference>
<evidence type="ECO:0000256" key="16">
    <source>
        <dbReference type="SAM" id="Coils"/>
    </source>
</evidence>
<dbReference type="EMBL" id="KZ293419">
    <property type="protein sequence ID" value="PBK74546.1"/>
    <property type="molecule type" value="Genomic_DNA"/>
</dbReference>
<keyword evidence="6 15" id="KW-0479">Metal-binding</keyword>
<keyword evidence="12 15" id="KW-0539">Nucleus</keyword>
<evidence type="ECO:0000313" key="20">
    <source>
        <dbReference type="Proteomes" id="UP000218334"/>
    </source>
</evidence>
<accession>A0A2H3CGX2</accession>
<dbReference type="PANTHER" id="PTHR23163:SF0">
    <property type="entry name" value="E3 UBIQUITIN-PROTEIN LIGASE BRE1"/>
    <property type="match status" value="1"/>
</dbReference>
<evidence type="ECO:0000259" key="18">
    <source>
        <dbReference type="PROSITE" id="PS50089"/>
    </source>
</evidence>
<dbReference type="Pfam" id="PF00097">
    <property type="entry name" value="zf-C3HC4"/>
    <property type="match status" value="1"/>
</dbReference>
<evidence type="ECO:0000256" key="15">
    <source>
        <dbReference type="RuleBase" id="RU365038"/>
    </source>
</evidence>
<comment type="subcellular location">
    <subcellularLocation>
        <location evidence="2 15">Nucleus</location>
    </subcellularLocation>
</comment>
<dbReference type="AlphaFoldDB" id="A0A2H3CGX2"/>
<evidence type="ECO:0000256" key="8">
    <source>
        <dbReference type="ARBA" id="ARBA00022786"/>
    </source>
</evidence>
<organism evidence="19 20">
    <name type="scientific">Armillaria solidipes</name>
    <dbReference type="NCBI Taxonomy" id="1076256"/>
    <lineage>
        <taxon>Eukaryota</taxon>
        <taxon>Fungi</taxon>
        <taxon>Dikarya</taxon>
        <taxon>Basidiomycota</taxon>
        <taxon>Agaricomycotina</taxon>
        <taxon>Agaricomycetes</taxon>
        <taxon>Agaricomycetidae</taxon>
        <taxon>Agaricales</taxon>
        <taxon>Marasmiineae</taxon>
        <taxon>Physalacriaceae</taxon>
        <taxon>Armillaria</taxon>
    </lineage>
</organism>
<evidence type="ECO:0000256" key="3">
    <source>
        <dbReference type="ARBA" id="ARBA00004906"/>
    </source>
</evidence>
<dbReference type="PROSITE" id="PS50089">
    <property type="entry name" value="ZF_RING_2"/>
    <property type="match status" value="1"/>
</dbReference>
<comment type="similarity">
    <text evidence="4 15">Belongs to the BRE1 family.</text>
</comment>
<dbReference type="Pfam" id="PF08647">
    <property type="entry name" value="BRE1"/>
    <property type="match status" value="1"/>
</dbReference>
<sequence length="812" mass="92812">MASKKRSLSSEEDSPVTKKRILSDENGDPLVNGTTDPTEPADGDKLENFRKEAIYRRMKHYFREYERSQSRIVELERKKNTCETGLAAISACWSQLVETIRLLAKPEDLPSTNNGVEEVFNLTAYFEDEDVQRLQINFENYRNVTQALVSRLVEKGGNTGPNLLTDELYLKWQNAQTECAALRSQLDLIRKKLQDSEAVAEIYRENLTAVENRCERLKSKSVLASHPLSSETRHDDKGAFSEKISSPIRATDPGGQINGNIDISVDDKPSYWQTIAEERDRRIIELDRQVTELRKENFDVVCQIKSPSSELLMETPLYKATIDKMSHLQFSNTELQSDIAALKEELALATEARVTAEESIPTDLDQQVQELRAMITRKDTDISRLREIRDQQQAELNERKQKDATKIASLEQYKALADNRHDFIEILKTQLKLSHARLAASTGNEDVMTFLLGDQSDVKYTQVLQERLAAAENELAACRQAMSAYETDRADAVAAHADVLRQLSQARVELQKYHSVYGDTSVSAESSALMERLRQKEEEAHALRLQQSQHAEAETSLYAELDKLSIAWEGLDRQLKNKVFDLSGLEERLVKSGLDRAKSENKYYQAVREKEAIEGERKALQRVIDKHEKIHERSKEMERSLQQQLSACKQESEYYSADLRAADAKLRELQSDNKMHRNTSQAVEQSLVEIRQRVADLENQLESKRAQLRKQEENIAHLKKDHERQLMKQRMAAAATATKPVKDSELQVQLDEAMSLLKCSTCKQSMRTIVLSKCMHTFCKDCIDARLSTRQRKCPSCNLAFGQNDVLQIYFQ</sequence>
<feature type="coiled-coil region" evidence="16">
    <location>
        <begin position="186"/>
        <end position="220"/>
    </location>
</feature>
<dbReference type="SUPFAM" id="SSF57850">
    <property type="entry name" value="RING/U-box"/>
    <property type="match status" value="1"/>
</dbReference>
<dbReference type="Pfam" id="PF26095">
    <property type="entry name" value="CC_Bre1"/>
    <property type="match status" value="1"/>
</dbReference>
<dbReference type="Gene3D" id="3.30.40.10">
    <property type="entry name" value="Zinc/RING finger domain, C3HC4 (zinc finger)"/>
    <property type="match status" value="1"/>
</dbReference>
<evidence type="ECO:0000256" key="6">
    <source>
        <dbReference type="ARBA" id="ARBA00022723"/>
    </source>
</evidence>
<name>A0A2H3CGX2_9AGAR</name>
<evidence type="ECO:0000256" key="14">
    <source>
        <dbReference type="PROSITE-ProRule" id="PRU00175"/>
    </source>
</evidence>
<comment type="pathway">
    <text evidence="3 15">Protein modification; protein ubiquitination.</text>
</comment>
<dbReference type="GO" id="GO:0008270">
    <property type="term" value="F:zinc ion binding"/>
    <property type="evidence" value="ECO:0007669"/>
    <property type="project" value="UniProtKB-KW"/>
</dbReference>
<dbReference type="GO" id="GO:0006325">
    <property type="term" value="P:chromatin organization"/>
    <property type="evidence" value="ECO:0007669"/>
    <property type="project" value="UniProtKB-KW"/>
</dbReference>
<protein>
    <recommendedName>
        <fullName evidence="15">E3 ubiquitin protein ligase</fullName>
        <ecNumber evidence="15">2.3.2.27</ecNumber>
    </recommendedName>
</protein>
<proteinExistence type="inferred from homology"/>
<dbReference type="UniPathway" id="UPA00143"/>
<gene>
    <name evidence="19" type="ORF">ARMSODRAFT_952204</name>
</gene>
<feature type="region of interest" description="Disordered" evidence="17">
    <location>
        <begin position="1"/>
        <end position="44"/>
    </location>
</feature>
<evidence type="ECO:0000256" key="7">
    <source>
        <dbReference type="ARBA" id="ARBA00022771"/>
    </source>
</evidence>
<dbReference type="InterPro" id="IPR001841">
    <property type="entry name" value="Znf_RING"/>
</dbReference>
<dbReference type="InterPro" id="IPR058643">
    <property type="entry name" value="BRE1-like_CC"/>
</dbReference>
<feature type="coiled-coil region" evidence="16">
    <location>
        <begin position="659"/>
        <end position="728"/>
    </location>
</feature>
<dbReference type="STRING" id="1076256.A0A2H3CGX2"/>
<dbReference type="GO" id="GO:0033503">
    <property type="term" value="C:HULC complex"/>
    <property type="evidence" value="ECO:0007669"/>
    <property type="project" value="TreeGrafter"/>
</dbReference>
<keyword evidence="11 15" id="KW-0175">Coiled coil</keyword>
<keyword evidence="5 15" id="KW-0808">Transferase</keyword>
<dbReference type="PANTHER" id="PTHR23163">
    <property type="entry name" value="RING FINGER PROTEIN-RELATED"/>
    <property type="match status" value="1"/>
</dbReference>
<dbReference type="GO" id="GO:0005634">
    <property type="term" value="C:nucleus"/>
    <property type="evidence" value="ECO:0007669"/>
    <property type="project" value="UniProtKB-SubCell"/>
</dbReference>
<dbReference type="SMART" id="SM00184">
    <property type="entry name" value="RING"/>
    <property type="match status" value="1"/>
</dbReference>
<dbReference type="InterPro" id="IPR018957">
    <property type="entry name" value="Znf_C3HC4_RING-type"/>
</dbReference>
<dbReference type="CDD" id="cd16499">
    <property type="entry name" value="RING-HC_Bre1-like"/>
    <property type="match status" value="1"/>
</dbReference>
<feature type="coiled-coil region" evidence="16">
    <location>
        <begin position="332"/>
        <end position="402"/>
    </location>
</feature>
<dbReference type="EC" id="2.3.2.27" evidence="15"/>
<keyword evidence="10 15" id="KW-0156">Chromatin regulator</keyword>
<evidence type="ECO:0000256" key="4">
    <source>
        <dbReference type="ARBA" id="ARBA00005555"/>
    </source>
</evidence>
<keyword evidence="8 15" id="KW-0833">Ubl conjugation pathway</keyword>